<dbReference type="InterPro" id="IPR036388">
    <property type="entry name" value="WH-like_DNA-bd_sf"/>
</dbReference>
<dbReference type="SUPFAM" id="SSF46785">
    <property type="entry name" value="Winged helix' DNA-binding domain"/>
    <property type="match status" value="1"/>
</dbReference>
<dbReference type="GO" id="GO:0005737">
    <property type="term" value="C:cytoplasm"/>
    <property type="evidence" value="ECO:0007669"/>
    <property type="project" value="UniProtKB-SubCell"/>
</dbReference>
<keyword evidence="4" id="KW-0238">DNA-binding</keyword>
<dbReference type="SMART" id="SM00347">
    <property type="entry name" value="HTH_MARR"/>
    <property type="match status" value="1"/>
</dbReference>
<comment type="subcellular location">
    <subcellularLocation>
        <location evidence="1">Cytoplasm</location>
    </subcellularLocation>
</comment>
<dbReference type="EMBL" id="VICH01000001">
    <property type="protein sequence ID" value="TQV70477.1"/>
    <property type="molecule type" value="Genomic_DNA"/>
</dbReference>
<evidence type="ECO:0000313" key="8">
    <source>
        <dbReference type="Proteomes" id="UP000315816"/>
    </source>
</evidence>
<evidence type="ECO:0000256" key="3">
    <source>
        <dbReference type="ARBA" id="ARBA00023015"/>
    </source>
</evidence>
<dbReference type="GO" id="GO:0003677">
    <property type="term" value="F:DNA binding"/>
    <property type="evidence" value="ECO:0007669"/>
    <property type="project" value="UniProtKB-KW"/>
</dbReference>
<gene>
    <name evidence="7" type="ORF">FIL88_00820</name>
</gene>
<dbReference type="GO" id="GO:0006950">
    <property type="term" value="P:response to stress"/>
    <property type="evidence" value="ECO:0007669"/>
    <property type="project" value="TreeGrafter"/>
</dbReference>
<dbReference type="InterPro" id="IPR000835">
    <property type="entry name" value="HTH_MarR-typ"/>
</dbReference>
<dbReference type="Pfam" id="PF22381">
    <property type="entry name" value="Staph_reg_Sar_Rot"/>
    <property type="match status" value="1"/>
</dbReference>
<keyword evidence="5" id="KW-0804">Transcription</keyword>
<evidence type="ECO:0000256" key="2">
    <source>
        <dbReference type="ARBA" id="ARBA00022490"/>
    </source>
</evidence>
<name>A0A545SZT1_9RHOB</name>
<dbReference type="PROSITE" id="PS50995">
    <property type="entry name" value="HTH_MARR_2"/>
    <property type="match status" value="1"/>
</dbReference>
<dbReference type="InterPro" id="IPR036390">
    <property type="entry name" value="WH_DNA-bd_sf"/>
</dbReference>
<dbReference type="InterPro" id="IPR039422">
    <property type="entry name" value="MarR/SlyA-like"/>
</dbReference>
<feature type="domain" description="HTH marR-type" evidence="6">
    <location>
        <begin position="11"/>
        <end position="145"/>
    </location>
</feature>
<accession>A0A545SZT1</accession>
<dbReference type="PANTHER" id="PTHR33164:SF5">
    <property type="entry name" value="ORGANIC HYDROPEROXIDE RESISTANCE TRANSCRIPTIONAL REGULATOR"/>
    <property type="match status" value="1"/>
</dbReference>
<evidence type="ECO:0000256" key="5">
    <source>
        <dbReference type="ARBA" id="ARBA00023163"/>
    </source>
</evidence>
<evidence type="ECO:0000259" key="6">
    <source>
        <dbReference type="PROSITE" id="PS50995"/>
    </source>
</evidence>
<dbReference type="OrthoDB" id="582199at2"/>
<keyword evidence="2" id="KW-0963">Cytoplasm</keyword>
<evidence type="ECO:0000256" key="1">
    <source>
        <dbReference type="ARBA" id="ARBA00004496"/>
    </source>
</evidence>
<dbReference type="Gene3D" id="1.10.10.10">
    <property type="entry name" value="Winged helix-like DNA-binding domain superfamily/Winged helix DNA-binding domain"/>
    <property type="match status" value="1"/>
</dbReference>
<dbReference type="PANTHER" id="PTHR33164">
    <property type="entry name" value="TRANSCRIPTIONAL REGULATOR, MARR FAMILY"/>
    <property type="match status" value="1"/>
</dbReference>
<sequence>MTKKISAQDTYFQLCFEISGLHRSMSRFYQRAFEETGLTYAKYIILVVLENSGPQSVSELSQRAGVEANTLSPLLKKMAGFGTLTRQRAEDDERRVEIAISDKGQKMLDRAKMVVFQGLSELDIDADALDGAIRLFSETRTKLDAIDPPRLHFTDMQD</sequence>
<dbReference type="RefSeq" id="WP_142851928.1">
    <property type="nucleotide sequence ID" value="NZ_FXWW01000002.1"/>
</dbReference>
<dbReference type="GO" id="GO:0003700">
    <property type="term" value="F:DNA-binding transcription factor activity"/>
    <property type="evidence" value="ECO:0007669"/>
    <property type="project" value="InterPro"/>
</dbReference>
<keyword evidence="8" id="KW-1185">Reference proteome</keyword>
<organism evidence="7 8">
    <name type="scientific">Aliiroseovarius halocynthiae</name>
    <dbReference type="NCBI Taxonomy" id="985055"/>
    <lineage>
        <taxon>Bacteria</taxon>
        <taxon>Pseudomonadati</taxon>
        <taxon>Pseudomonadota</taxon>
        <taxon>Alphaproteobacteria</taxon>
        <taxon>Rhodobacterales</taxon>
        <taxon>Paracoccaceae</taxon>
        <taxon>Aliiroseovarius</taxon>
    </lineage>
</organism>
<comment type="caution">
    <text evidence="7">The sequence shown here is derived from an EMBL/GenBank/DDBJ whole genome shotgun (WGS) entry which is preliminary data.</text>
</comment>
<proteinExistence type="predicted"/>
<dbReference type="Proteomes" id="UP000315816">
    <property type="component" value="Unassembled WGS sequence"/>
</dbReference>
<reference evidence="7 8" key="1">
    <citation type="submission" date="2019-06" db="EMBL/GenBank/DDBJ databases">
        <title>A novel species of marine bacteria.</title>
        <authorList>
            <person name="Wang Y."/>
        </authorList>
    </citation>
    <scope>NUCLEOTIDE SEQUENCE [LARGE SCALE GENOMIC DNA]</scope>
    <source>
        <strain evidence="7 8">MA1-10</strain>
    </source>
</reference>
<dbReference type="InterPro" id="IPR055166">
    <property type="entry name" value="Transc_reg_Sar_Rot_HTH"/>
</dbReference>
<evidence type="ECO:0000313" key="7">
    <source>
        <dbReference type="EMBL" id="TQV70477.1"/>
    </source>
</evidence>
<evidence type="ECO:0000256" key="4">
    <source>
        <dbReference type="ARBA" id="ARBA00023125"/>
    </source>
</evidence>
<keyword evidence="3" id="KW-0805">Transcription regulation</keyword>
<dbReference type="AlphaFoldDB" id="A0A545SZT1"/>
<protein>
    <submittedName>
        <fullName evidence="7">MarR family transcriptional regulator</fullName>
    </submittedName>
</protein>